<keyword evidence="2" id="KW-1185">Reference proteome</keyword>
<sequence length="124" mass="14902">MAEEKGLHVVQFSKANGYFPTVLASPSKCRTEEDIETNEILDFKQYCLDGRVILERKKYPPFYTKHKSWDIYLKKQENIRNQDKVRMNLRVEYGEIRSFLTDKYPECRPARFIKKNKESEEEEE</sequence>
<accession>A0AAW1UBZ2</accession>
<protein>
    <submittedName>
        <fullName evidence="1">Uncharacterized protein</fullName>
    </submittedName>
</protein>
<evidence type="ECO:0000313" key="2">
    <source>
        <dbReference type="Proteomes" id="UP001431783"/>
    </source>
</evidence>
<gene>
    <name evidence="1" type="ORF">WA026_018686</name>
</gene>
<proteinExistence type="predicted"/>
<dbReference type="Proteomes" id="UP001431783">
    <property type="component" value="Unassembled WGS sequence"/>
</dbReference>
<dbReference type="EMBL" id="JARQZJ010000042">
    <property type="protein sequence ID" value="KAK9877580.1"/>
    <property type="molecule type" value="Genomic_DNA"/>
</dbReference>
<name>A0AAW1UBZ2_9CUCU</name>
<comment type="caution">
    <text evidence="1">The sequence shown here is derived from an EMBL/GenBank/DDBJ whole genome shotgun (WGS) entry which is preliminary data.</text>
</comment>
<reference evidence="1 2" key="1">
    <citation type="submission" date="2023-03" db="EMBL/GenBank/DDBJ databases">
        <title>Genome insight into feeding habits of ladybird beetles.</title>
        <authorList>
            <person name="Li H.-S."/>
            <person name="Huang Y.-H."/>
            <person name="Pang H."/>
        </authorList>
    </citation>
    <scope>NUCLEOTIDE SEQUENCE [LARGE SCALE GENOMIC DNA]</scope>
    <source>
        <strain evidence="1">SYSU_2023b</strain>
        <tissue evidence="1">Whole body</tissue>
    </source>
</reference>
<organism evidence="1 2">
    <name type="scientific">Henosepilachna vigintioctopunctata</name>
    <dbReference type="NCBI Taxonomy" id="420089"/>
    <lineage>
        <taxon>Eukaryota</taxon>
        <taxon>Metazoa</taxon>
        <taxon>Ecdysozoa</taxon>
        <taxon>Arthropoda</taxon>
        <taxon>Hexapoda</taxon>
        <taxon>Insecta</taxon>
        <taxon>Pterygota</taxon>
        <taxon>Neoptera</taxon>
        <taxon>Endopterygota</taxon>
        <taxon>Coleoptera</taxon>
        <taxon>Polyphaga</taxon>
        <taxon>Cucujiformia</taxon>
        <taxon>Coccinelloidea</taxon>
        <taxon>Coccinellidae</taxon>
        <taxon>Epilachninae</taxon>
        <taxon>Epilachnini</taxon>
        <taxon>Henosepilachna</taxon>
    </lineage>
</organism>
<dbReference type="AlphaFoldDB" id="A0AAW1UBZ2"/>
<evidence type="ECO:0000313" key="1">
    <source>
        <dbReference type="EMBL" id="KAK9877580.1"/>
    </source>
</evidence>